<dbReference type="EMBL" id="LAZR01000084">
    <property type="protein sequence ID" value="KKN93672.1"/>
    <property type="molecule type" value="Genomic_DNA"/>
</dbReference>
<dbReference type="AlphaFoldDB" id="A0A0F9V1S4"/>
<organism evidence="1">
    <name type="scientific">marine sediment metagenome</name>
    <dbReference type="NCBI Taxonomy" id="412755"/>
    <lineage>
        <taxon>unclassified sequences</taxon>
        <taxon>metagenomes</taxon>
        <taxon>ecological metagenomes</taxon>
    </lineage>
</organism>
<name>A0A0F9V1S4_9ZZZZ</name>
<sequence>MTVIHSAMMIMNRVNNAAKNGPNYLQMAYALTVNQKNNISMDKYDKLKQADDTICRLGHIVHRVEINKSIIYQCKSCYSEFTPKI</sequence>
<reference evidence="1" key="1">
    <citation type="journal article" date="2015" name="Nature">
        <title>Complex archaea that bridge the gap between prokaryotes and eukaryotes.</title>
        <authorList>
            <person name="Spang A."/>
            <person name="Saw J.H."/>
            <person name="Jorgensen S.L."/>
            <person name="Zaremba-Niedzwiedzka K."/>
            <person name="Martijn J."/>
            <person name="Lind A.E."/>
            <person name="van Eijk R."/>
            <person name="Schleper C."/>
            <person name="Guy L."/>
            <person name="Ettema T.J."/>
        </authorList>
    </citation>
    <scope>NUCLEOTIDE SEQUENCE</scope>
</reference>
<proteinExistence type="predicted"/>
<evidence type="ECO:0000313" key="1">
    <source>
        <dbReference type="EMBL" id="KKN93672.1"/>
    </source>
</evidence>
<gene>
    <name evidence="1" type="ORF">LCGC14_0195050</name>
</gene>
<protein>
    <submittedName>
        <fullName evidence="1">Uncharacterized protein</fullName>
    </submittedName>
</protein>
<comment type="caution">
    <text evidence="1">The sequence shown here is derived from an EMBL/GenBank/DDBJ whole genome shotgun (WGS) entry which is preliminary data.</text>
</comment>
<accession>A0A0F9V1S4</accession>